<comment type="caution">
    <text evidence="2">The sequence shown here is derived from an EMBL/GenBank/DDBJ whole genome shotgun (WGS) entry which is preliminary data.</text>
</comment>
<feature type="compositionally biased region" description="Low complexity" evidence="1">
    <location>
        <begin position="571"/>
        <end position="582"/>
    </location>
</feature>
<gene>
    <name evidence="2" type="ORF">ABNG02_02035</name>
</gene>
<accession>A0ABV4IHU3</accession>
<name>A0ABV4IHU3_9EURY</name>
<feature type="region of interest" description="Disordered" evidence="1">
    <location>
        <begin position="558"/>
        <end position="611"/>
    </location>
</feature>
<dbReference type="Proteomes" id="UP001567571">
    <property type="component" value="Unassembled WGS sequence"/>
</dbReference>
<reference evidence="2 3" key="1">
    <citation type="submission" date="2024-06" db="EMBL/GenBank/DDBJ databases">
        <title>Halorubrum miltondacostae sp. nov., a potential PHA producer isolated from an inland solar saltern in Rio Maior, Portugal.</title>
        <authorList>
            <person name="Albuquerque L."/>
            <person name="Viver T."/>
            <person name="Barroso C."/>
            <person name="Claudino R."/>
            <person name="Galvan M."/>
            <person name="Simoes G."/>
            <person name="Lobo Da Cunha A."/>
            <person name="Egas C."/>
        </authorList>
    </citation>
    <scope>NUCLEOTIDE SEQUENCE [LARGE SCALE GENOMIC DNA]</scope>
    <source>
        <strain evidence="2 3">DSM 18646</strain>
    </source>
</reference>
<feature type="compositionally biased region" description="Polar residues" evidence="1">
    <location>
        <begin position="598"/>
        <end position="611"/>
    </location>
</feature>
<feature type="region of interest" description="Disordered" evidence="1">
    <location>
        <begin position="145"/>
        <end position="174"/>
    </location>
</feature>
<keyword evidence="3" id="KW-1185">Reference proteome</keyword>
<proteinExistence type="predicted"/>
<organism evidence="2 3">
    <name type="scientific">Halorubrum ejinorense</name>
    <dbReference type="NCBI Taxonomy" id="425309"/>
    <lineage>
        <taxon>Archaea</taxon>
        <taxon>Methanobacteriati</taxon>
        <taxon>Methanobacteriota</taxon>
        <taxon>Stenosarchaea group</taxon>
        <taxon>Halobacteria</taxon>
        <taxon>Halobacteriales</taxon>
        <taxon>Haloferacaceae</taxon>
        <taxon>Halorubrum</taxon>
    </lineage>
</organism>
<protein>
    <submittedName>
        <fullName evidence="2">Uncharacterized protein</fullName>
    </submittedName>
</protein>
<feature type="compositionally biased region" description="Polar residues" evidence="1">
    <location>
        <begin position="145"/>
        <end position="155"/>
    </location>
</feature>
<dbReference type="RefSeq" id="WP_343775698.1">
    <property type="nucleotide sequence ID" value="NZ_BAAADQ010000001.1"/>
</dbReference>
<evidence type="ECO:0000313" key="2">
    <source>
        <dbReference type="EMBL" id="MEZ3166103.1"/>
    </source>
</evidence>
<sequence>MSLLKKDKIISVILVSVVVLAGLTAPVTAQEEVDTSELKISEVTTPSEVDIDEKAELASDATISDLPADWSAQLKFTAYANNSKLGTQEVSVEDGETVDVSLSHSFEEAGPKEIYFEVTGELTREGALTEQSSSIDRTTPSKIINIVDPSSTKTGDTPGGDESIGDQVDSTSDKLGPEISTEGAAFVAPGSIQDQVDDLRETLPLGEDRVSHAFVLATSDNLYLVLTDKEPVEGYASIQGTELDANEISLDRRNSLEFKPVRATGVEYQEPSKASVGRVYRNTDDYRRDYVEFTANHRSIAIDDEQSDYKLTTGVLVDDPIESEELFRTIGGQSHAMLDQLNRDTVGGVLGDLSRPHIITTEPDTKARYWQNTAVTMTGIVTSPESPAGEFIRSQQKYNTLPTDPDTPVLYVTNSQYNPQSVSISEISEDPSAYEGDTVQFESSLYMKTISSKRIIESTGTKMPPIDTVLHGGVAWDRQPDTRDDLVGVIAASSITQNQLSKERTGTYKVTGEVISTDKIKGNLSQGYVLIAYNLERTGDLDTTSISDLSVQQSSKISKVLQRQTNPTIETSDSSSPDGGTTAESTNSDGVLGDTTDNESNTESSRGNDIVSTMSELVKQIVDLFS</sequence>
<evidence type="ECO:0000256" key="1">
    <source>
        <dbReference type="SAM" id="MobiDB-lite"/>
    </source>
</evidence>
<dbReference type="EMBL" id="JBEDNW010000001">
    <property type="protein sequence ID" value="MEZ3166103.1"/>
    <property type="molecule type" value="Genomic_DNA"/>
</dbReference>
<feature type="compositionally biased region" description="Polar residues" evidence="1">
    <location>
        <begin position="558"/>
        <end position="570"/>
    </location>
</feature>
<evidence type="ECO:0000313" key="3">
    <source>
        <dbReference type="Proteomes" id="UP001567571"/>
    </source>
</evidence>